<reference evidence="2" key="1">
    <citation type="submission" date="2020-10" db="EMBL/GenBank/DDBJ databases">
        <authorList>
            <person name="Gilroy R."/>
        </authorList>
    </citation>
    <scope>NUCLEOTIDE SEQUENCE</scope>
    <source>
        <strain evidence="2">CHK176-22527</strain>
    </source>
</reference>
<name>A0A9D1HBT1_9FIRM</name>
<dbReference type="InterPro" id="IPR007060">
    <property type="entry name" value="FtsL/DivIC"/>
</dbReference>
<dbReference type="AlphaFoldDB" id="A0A9D1HBT1"/>
<comment type="caution">
    <text evidence="2">The sequence shown here is derived from an EMBL/GenBank/DDBJ whole genome shotgun (WGS) entry which is preliminary data.</text>
</comment>
<reference evidence="2" key="2">
    <citation type="journal article" date="2021" name="PeerJ">
        <title>Extensive microbial diversity within the chicken gut microbiome revealed by metagenomics and culture.</title>
        <authorList>
            <person name="Gilroy R."/>
            <person name="Ravi A."/>
            <person name="Getino M."/>
            <person name="Pursley I."/>
            <person name="Horton D.L."/>
            <person name="Alikhan N.F."/>
            <person name="Baker D."/>
            <person name="Gharbi K."/>
            <person name="Hall N."/>
            <person name="Watson M."/>
            <person name="Adriaenssens E.M."/>
            <person name="Foster-Nyarko E."/>
            <person name="Jarju S."/>
            <person name="Secka A."/>
            <person name="Antonio M."/>
            <person name="Oren A."/>
            <person name="Chaudhuri R.R."/>
            <person name="La Ragione R."/>
            <person name="Hildebrand F."/>
            <person name="Pallen M.J."/>
        </authorList>
    </citation>
    <scope>NUCLEOTIDE SEQUENCE</scope>
    <source>
        <strain evidence="2">CHK176-22527</strain>
    </source>
</reference>
<dbReference type="EMBL" id="DVLX01000026">
    <property type="protein sequence ID" value="HIT99038.1"/>
    <property type="molecule type" value="Genomic_DNA"/>
</dbReference>
<protein>
    <submittedName>
        <fullName evidence="2">Septum formation initiator family protein</fullName>
    </submittedName>
</protein>
<dbReference type="Pfam" id="PF04977">
    <property type="entry name" value="DivIC"/>
    <property type="match status" value="1"/>
</dbReference>
<accession>A0A9D1HBT1</accession>
<feature type="coiled-coil region" evidence="1">
    <location>
        <begin position="19"/>
        <end position="63"/>
    </location>
</feature>
<evidence type="ECO:0000313" key="2">
    <source>
        <dbReference type="EMBL" id="HIT99038.1"/>
    </source>
</evidence>
<proteinExistence type="predicted"/>
<evidence type="ECO:0000256" key="1">
    <source>
        <dbReference type="SAM" id="Coils"/>
    </source>
</evidence>
<organism evidence="2 3">
    <name type="scientific">Candidatus Allocopromorpha excrementavium</name>
    <dbReference type="NCBI Taxonomy" id="2840741"/>
    <lineage>
        <taxon>Bacteria</taxon>
        <taxon>Bacillati</taxon>
        <taxon>Bacillota</taxon>
        <taxon>Clostridia</taxon>
        <taxon>Eubacteriales</taxon>
        <taxon>Eubacteriaceae</taxon>
        <taxon>Eubacteriaceae incertae sedis</taxon>
        <taxon>Candidatus Allocopromorpha</taxon>
    </lineage>
</organism>
<evidence type="ECO:0000313" key="3">
    <source>
        <dbReference type="Proteomes" id="UP000824159"/>
    </source>
</evidence>
<sequence>MAIVIVALALVLFLFVMNIVSLKREQHDVMQQQQQLEKQKEELQKALEDTDDTENIEEQARNQLRLIKPGETLYLFPEEMTEENNSNSSESEDQQ</sequence>
<gene>
    <name evidence="2" type="ORF">IAD12_02150</name>
</gene>
<keyword evidence="1" id="KW-0175">Coiled coil</keyword>
<dbReference type="Proteomes" id="UP000824159">
    <property type="component" value="Unassembled WGS sequence"/>
</dbReference>